<sequence length="399" mass="44056">MIYTPLVFILLDPLHILAEMCPYTELFSVGAKDNVVVRRLQSSNSFLLLTNPIKTATEDSLPQSVDLREYGLMTPVRNQGKCGSCWAFATVAAFEACILYDGMLYSHGSPFGKHTDLLHISEEFEILSSTSNSLCSSGNVVRLINDHLMGVIPTVELEENFPYSLSDNTEDEPPAHPLQPAIPPENYLLPIYSEAKLGYRAGVIVLYNRDNPYNNSVAQLVKTYLSLGVPVIATINTWANGRKGHRQIKHYRSGILNAQCHNASLDHEVLIVGYGRYRGTAVWVIRNSWGANWGIYGYAYVAQGGDSYCLEHTAITVLPRTLDPTAKYTPFSMHPSSSPFLRPIYEDTIIRCESGLDTDSPEGCSPFARDSPLALELGIALVLVIIAAMEEFTCISPVS</sequence>
<feature type="chain" id="PRO_5018532019" evidence="2">
    <location>
        <begin position="19"/>
        <end position="399"/>
    </location>
</feature>
<dbReference type="Gene3D" id="3.90.70.10">
    <property type="entry name" value="Cysteine proteinases"/>
    <property type="match status" value="1"/>
</dbReference>
<organism evidence="4 5">
    <name type="scientific">Giardia intestinalis (strain P15)</name>
    <name type="common">Giardia lamblia</name>
    <dbReference type="NCBI Taxonomy" id="658858"/>
    <lineage>
        <taxon>Eukaryota</taxon>
        <taxon>Metamonada</taxon>
        <taxon>Diplomonadida</taxon>
        <taxon>Hexamitidae</taxon>
        <taxon>Giardiinae</taxon>
        <taxon>Giardia</taxon>
    </lineage>
</organism>
<dbReference type="EMBL" id="ACVC01000094">
    <property type="protein sequence ID" value="EFO64484.1"/>
    <property type="molecule type" value="Genomic_DNA"/>
</dbReference>
<gene>
    <name evidence="4" type="ORF">GLP15_1117</name>
</gene>
<accession>E1EZ85</accession>
<dbReference type="VEuPathDB" id="GiardiaDB:GLP15_1117"/>
<name>E1EZ85_GIAIA</name>
<keyword evidence="2" id="KW-0732">Signal</keyword>
<dbReference type="Proteomes" id="UP000008974">
    <property type="component" value="Unassembled WGS sequence"/>
</dbReference>
<dbReference type="InterPro" id="IPR000668">
    <property type="entry name" value="Peptidase_C1A_C"/>
</dbReference>
<dbReference type="CDD" id="cd02248">
    <property type="entry name" value="Peptidase_C1A"/>
    <property type="match status" value="1"/>
</dbReference>
<dbReference type="PROSITE" id="PS00139">
    <property type="entry name" value="THIOL_PROTEASE_CYS"/>
    <property type="match status" value="1"/>
</dbReference>
<dbReference type="OrthoDB" id="10253408at2759"/>
<dbReference type="OMA" id="MATINTW"/>
<dbReference type="GO" id="GO:0006508">
    <property type="term" value="P:proteolysis"/>
    <property type="evidence" value="ECO:0007669"/>
    <property type="project" value="UniProtKB-KW"/>
</dbReference>
<evidence type="ECO:0000313" key="4">
    <source>
        <dbReference type="EMBL" id="EFO64484.1"/>
    </source>
</evidence>
<reference evidence="4 5" key="1">
    <citation type="journal article" date="2010" name="BMC Genomics">
        <title>Genome analysis and comparative genomics of a Giardia intestinalis assemblage E isolate.</title>
        <authorList>
            <person name="Jerlstrom-Hultqvist J."/>
            <person name="Franzen O."/>
            <person name="Ankarklev J."/>
            <person name="Xu F."/>
            <person name="Nohynkova E."/>
            <person name="Andersson J.O."/>
            <person name="Svard S.G."/>
            <person name="Andersson B."/>
        </authorList>
    </citation>
    <scope>NUCLEOTIDE SEQUENCE [LARGE SCALE GENOMIC DNA]</scope>
    <source>
        <strain evidence="4 5">P15</strain>
    </source>
</reference>
<evidence type="ECO:0000259" key="3">
    <source>
        <dbReference type="SMART" id="SM00645"/>
    </source>
</evidence>
<dbReference type="PRINTS" id="PR00705">
    <property type="entry name" value="PAPAIN"/>
</dbReference>
<evidence type="ECO:0000256" key="2">
    <source>
        <dbReference type="SAM" id="SignalP"/>
    </source>
</evidence>
<dbReference type="Pfam" id="PF00112">
    <property type="entry name" value="Peptidase_C1"/>
    <property type="match status" value="1"/>
</dbReference>
<evidence type="ECO:0000313" key="5">
    <source>
        <dbReference type="Proteomes" id="UP000008974"/>
    </source>
</evidence>
<dbReference type="InterPro" id="IPR038765">
    <property type="entry name" value="Papain-like_cys_pep_sf"/>
</dbReference>
<dbReference type="PANTHER" id="PTHR12411">
    <property type="entry name" value="CYSTEINE PROTEASE FAMILY C1-RELATED"/>
    <property type="match status" value="1"/>
</dbReference>
<protein>
    <submittedName>
        <fullName evidence="4">Cathepsin L-like protease</fullName>
    </submittedName>
</protein>
<comment type="similarity">
    <text evidence="1">Belongs to the peptidase C1 family.</text>
</comment>
<dbReference type="SUPFAM" id="SSF54001">
    <property type="entry name" value="Cysteine proteinases"/>
    <property type="match status" value="1"/>
</dbReference>
<dbReference type="InterPro" id="IPR013128">
    <property type="entry name" value="Peptidase_C1A"/>
</dbReference>
<feature type="signal peptide" evidence="2">
    <location>
        <begin position="1"/>
        <end position="18"/>
    </location>
</feature>
<dbReference type="SMART" id="SM00645">
    <property type="entry name" value="Pept_C1"/>
    <property type="match status" value="1"/>
</dbReference>
<evidence type="ECO:0000256" key="1">
    <source>
        <dbReference type="ARBA" id="ARBA00008455"/>
    </source>
</evidence>
<proteinExistence type="inferred from homology"/>
<dbReference type="InterPro" id="IPR039417">
    <property type="entry name" value="Peptidase_C1A_papain-like"/>
</dbReference>
<dbReference type="PROSITE" id="PS00639">
    <property type="entry name" value="THIOL_PROTEASE_HIS"/>
    <property type="match status" value="1"/>
</dbReference>
<comment type="caution">
    <text evidence="4">The sequence shown here is derived from an EMBL/GenBank/DDBJ whole genome shotgun (WGS) entry which is preliminary data.</text>
</comment>
<dbReference type="STRING" id="658858.E1EZ85"/>
<keyword evidence="4" id="KW-0378">Hydrolase</keyword>
<feature type="domain" description="Peptidase C1A papain C-terminal" evidence="3">
    <location>
        <begin position="61"/>
        <end position="318"/>
    </location>
</feature>
<dbReference type="InterPro" id="IPR025660">
    <property type="entry name" value="Pept_his_AS"/>
</dbReference>
<dbReference type="InterPro" id="IPR000169">
    <property type="entry name" value="Pept_cys_AS"/>
</dbReference>
<dbReference type="GO" id="GO:0008234">
    <property type="term" value="F:cysteine-type peptidase activity"/>
    <property type="evidence" value="ECO:0007669"/>
    <property type="project" value="InterPro"/>
</dbReference>
<keyword evidence="4" id="KW-0645">Protease</keyword>
<dbReference type="AlphaFoldDB" id="E1EZ85"/>